<dbReference type="GO" id="GO:0043565">
    <property type="term" value="F:sequence-specific DNA binding"/>
    <property type="evidence" value="ECO:0007669"/>
    <property type="project" value="InterPro"/>
</dbReference>
<dbReference type="Pfam" id="PF06445">
    <property type="entry name" value="GyrI-like"/>
    <property type="match status" value="1"/>
</dbReference>
<organism evidence="5 6">
    <name type="scientific">Geofilum rubicundum JCM 15548</name>
    <dbReference type="NCBI Taxonomy" id="1236989"/>
    <lineage>
        <taxon>Bacteria</taxon>
        <taxon>Pseudomonadati</taxon>
        <taxon>Bacteroidota</taxon>
        <taxon>Bacteroidia</taxon>
        <taxon>Marinilabiliales</taxon>
        <taxon>Marinilabiliaceae</taxon>
        <taxon>Geofilum</taxon>
    </lineage>
</organism>
<dbReference type="InterPro" id="IPR018062">
    <property type="entry name" value="HTH_AraC-typ_CS"/>
</dbReference>
<dbReference type="InterPro" id="IPR009057">
    <property type="entry name" value="Homeodomain-like_sf"/>
</dbReference>
<dbReference type="SUPFAM" id="SSF55136">
    <property type="entry name" value="Probable bacterial effector-binding domain"/>
    <property type="match status" value="1"/>
</dbReference>
<dbReference type="PROSITE" id="PS00041">
    <property type="entry name" value="HTH_ARAC_FAMILY_1"/>
    <property type="match status" value="1"/>
</dbReference>
<dbReference type="InterPro" id="IPR018060">
    <property type="entry name" value="HTH_AraC"/>
</dbReference>
<proteinExistence type="predicted"/>
<comment type="caution">
    <text evidence="5">The sequence shown here is derived from an EMBL/GenBank/DDBJ whole genome shotgun (WGS) entry which is preliminary data.</text>
</comment>
<name>A0A0E9LTY2_9BACT</name>
<evidence type="ECO:0000313" key="6">
    <source>
        <dbReference type="Proteomes" id="UP000032900"/>
    </source>
</evidence>
<dbReference type="SMART" id="SM00342">
    <property type="entry name" value="HTH_ARAC"/>
    <property type="match status" value="1"/>
</dbReference>
<evidence type="ECO:0000256" key="3">
    <source>
        <dbReference type="ARBA" id="ARBA00023163"/>
    </source>
</evidence>
<dbReference type="STRING" id="1236989.JCM15548_1706"/>
<dbReference type="Gene3D" id="3.20.80.10">
    <property type="entry name" value="Regulatory factor, effector binding domain"/>
    <property type="match status" value="1"/>
</dbReference>
<dbReference type="Pfam" id="PF12833">
    <property type="entry name" value="HTH_18"/>
    <property type="match status" value="1"/>
</dbReference>
<reference evidence="5 6" key="1">
    <citation type="journal article" date="2015" name="Microbes Environ.">
        <title>Distribution and evolution of nitrogen fixation genes in the phylum bacteroidetes.</title>
        <authorList>
            <person name="Inoue J."/>
            <person name="Oshima K."/>
            <person name="Suda W."/>
            <person name="Sakamoto M."/>
            <person name="Iino T."/>
            <person name="Noda S."/>
            <person name="Hongoh Y."/>
            <person name="Hattori M."/>
            <person name="Ohkuma M."/>
        </authorList>
    </citation>
    <scope>NUCLEOTIDE SEQUENCE [LARGE SCALE GENOMIC DNA]</scope>
    <source>
        <strain evidence="5">JCM 15548</strain>
    </source>
</reference>
<evidence type="ECO:0000313" key="5">
    <source>
        <dbReference type="EMBL" id="GAO28591.1"/>
    </source>
</evidence>
<dbReference type="InterPro" id="IPR010499">
    <property type="entry name" value="AraC_E-bd"/>
</dbReference>
<dbReference type="InterPro" id="IPR011256">
    <property type="entry name" value="Reg_factor_effector_dom_sf"/>
</dbReference>
<dbReference type="Proteomes" id="UP000032900">
    <property type="component" value="Unassembled WGS sequence"/>
</dbReference>
<dbReference type="GO" id="GO:0003700">
    <property type="term" value="F:DNA-binding transcription factor activity"/>
    <property type="evidence" value="ECO:0007669"/>
    <property type="project" value="InterPro"/>
</dbReference>
<dbReference type="InterPro" id="IPR020449">
    <property type="entry name" value="Tscrpt_reg_AraC-type_HTH"/>
</dbReference>
<dbReference type="SUPFAM" id="SSF46689">
    <property type="entry name" value="Homeodomain-like"/>
    <property type="match status" value="1"/>
</dbReference>
<dbReference type="AlphaFoldDB" id="A0A0E9LTY2"/>
<evidence type="ECO:0000256" key="2">
    <source>
        <dbReference type="ARBA" id="ARBA00023125"/>
    </source>
</evidence>
<protein>
    <submittedName>
        <fullName evidence="5">Transcriptional regulator, AraC family</fullName>
    </submittedName>
</protein>
<dbReference type="EMBL" id="BAZW01000003">
    <property type="protein sequence ID" value="GAO28591.1"/>
    <property type="molecule type" value="Genomic_DNA"/>
</dbReference>
<keyword evidence="6" id="KW-1185">Reference proteome</keyword>
<evidence type="ECO:0000259" key="4">
    <source>
        <dbReference type="PROSITE" id="PS01124"/>
    </source>
</evidence>
<keyword evidence="1" id="KW-0805">Transcription regulation</keyword>
<dbReference type="PANTHER" id="PTHR40055:SF1">
    <property type="entry name" value="TRANSCRIPTIONAL REGULATOR YGIV-RELATED"/>
    <property type="match status" value="1"/>
</dbReference>
<keyword evidence="2" id="KW-0238">DNA-binding</keyword>
<dbReference type="SMART" id="SM00871">
    <property type="entry name" value="AraC_E_bind"/>
    <property type="match status" value="1"/>
</dbReference>
<evidence type="ECO:0000256" key="1">
    <source>
        <dbReference type="ARBA" id="ARBA00023015"/>
    </source>
</evidence>
<dbReference type="InterPro" id="IPR050908">
    <property type="entry name" value="SmbC-like"/>
</dbReference>
<dbReference type="InterPro" id="IPR029442">
    <property type="entry name" value="GyrI-like"/>
</dbReference>
<dbReference type="PROSITE" id="PS01124">
    <property type="entry name" value="HTH_ARAC_FAMILY_2"/>
    <property type="match status" value="1"/>
</dbReference>
<gene>
    <name evidence="5" type="ORF">JCM15548_1706</name>
</gene>
<accession>A0A0E9LTY2</accession>
<keyword evidence="3" id="KW-0804">Transcription</keyword>
<dbReference type="PRINTS" id="PR00032">
    <property type="entry name" value="HTHARAC"/>
</dbReference>
<feature type="domain" description="HTH araC/xylS-type" evidence="4">
    <location>
        <begin position="1"/>
        <end position="84"/>
    </location>
</feature>
<dbReference type="Gene3D" id="1.10.10.60">
    <property type="entry name" value="Homeodomain-like"/>
    <property type="match status" value="2"/>
</dbReference>
<sequence>MEELATVANFSKFHFSRIFQSIVGETPFQFILCVRLEKAAMLVRTNKNDGISEIAYKCGFSDVAIFSRNFKKYFNESATQYRERKYENSNLSQQHSKGRQCDEKATPYLCPDLKTIKWRTNMKLNKSVEIKDLPKMTVAYIRHIGPYKGNEQLFESIWTRLFTWAGPRGLIGGEDFQSLIIYHDDPNVTIEDKLRMSVCITVPADTKVDGEVGKMELEAAKYVVARFELTAQDFQEAWDWIYGQWFPTSGYQPDDKPCFEVYPEEPKDGKFIVDICVPVKPL</sequence>
<dbReference type="PANTHER" id="PTHR40055">
    <property type="entry name" value="TRANSCRIPTIONAL REGULATOR YGIV-RELATED"/>
    <property type="match status" value="1"/>
</dbReference>